<dbReference type="EMBL" id="JANURU010000011">
    <property type="protein sequence ID" value="MDL0147276.1"/>
    <property type="molecule type" value="Genomic_DNA"/>
</dbReference>
<protein>
    <submittedName>
        <fullName evidence="1">N-acetyl sugar amidotransferase</fullName>
    </submittedName>
</protein>
<dbReference type="NCBIfam" id="TIGR03573">
    <property type="entry name" value="WbuX"/>
    <property type="match status" value="1"/>
</dbReference>
<evidence type="ECO:0000313" key="1">
    <source>
        <dbReference type="EMBL" id="MDL0147276.1"/>
    </source>
</evidence>
<name>A0ABT7I4X2_9BACT</name>
<dbReference type="SUPFAM" id="SSF52402">
    <property type="entry name" value="Adenine nucleotide alpha hydrolases-like"/>
    <property type="match status" value="1"/>
</dbReference>
<accession>A0ABT7I4X2</accession>
<dbReference type="InterPro" id="IPR014729">
    <property type="entry name" value="Rossmann-like_a/b/a_fold"/>
</dbReference>
<keyword evidence="2" id="KW-1185">Reference proteome</keyword>
<reference evidence="1" key="1">
    <citation type="submission" date="2022-08" db="EMBL/GenBank/DDBJ databases">
        <authorList>
            <person name="Wang H."/>
        </authorList>
    </citation>
    <scope>NUCLEOTIDE SEQUENCE</scope>
    <source>
        <strain evidence="1">XJK33-1</strain>
    </source>
</reference>
<proteinExistence type="predicted"/>
<gene>
    <name evidence="1" type="ORF">NYG95_06590</name>
</gene>
<dbReference type="RefSeq" id="WP_289774172.1">
    <property type="nucleotide sequence ID" value="NZ_JANURU010000011.1"/>
</dbReference>
<sequence>MQYCDYCVMPNTRPGIKFSLDEKGKNICSACINHKNKDKIDYKARFKELEALCDKHRRRNGKFEYDCAIAVSGGKDSHYQVHIMKEKLGMNPVLFSVEDNFTMTEAGKKNLRNISETFKCHLITLKPDISTQKRVMLKTFEKYGKPTWFIDRLIYSYPFGMALKFNTPLLVYGENVSYEYGGGDAVETPSAKGIFLNGVASDMDLNEFLDDEVKEENLQLFFDPSKDDLDKLEPIYLSYFLKWNSYENYIFAKSRGFTDLSGEWDRAHTAENFDQIDSIGYILHAWMKYPKFGHAMSSDYAARFVRYGLLSREEAVKIVKQRDHNLDNRCVEDFCSFVGISKTKFWQIIEKHYNKELFYKNEFGEFKLKNELN</sequence>
<evidence type="ECO:0000313" key="2">
    <source>
        <dbReference type="Proteomes" id="UP001176223"/>
    </source>
</evidence>
<dbReference type="Proteomes" id="UP001176223">
    <property type="component" value="Unassembled WGS sequence"/>
</dbReference>
<dbReference type="Gene3D" id="3.40.50.620">
    <property type="entry name" value="HUPs"/>
    <property type="match status" value="1"/>
</dbReference>
<comment type="caution">
    <text evidence="1">The sequence shown here is derived from an EMBL/GenBank/DDBJ whole genome shotgun (WGS) entry which is preliminary data.</text>
</comment>
<organism evidence="1 2">
    <name type="scientific">Campylobacter felis</name>
    <dbReference type="NCBI Taxonomy" id="2974565"/>
    <lineage>
        <taxon>Bacteria</taxon>
        <taxon>Pseudomonadati</taxon>
        <taxon>Campylobacterota</taxon>
        <taxon>Epsilonproteobacteria</taxon>
        <taxon>Campylobacterales</taxon>
        <taxon>Campylobacteraceae</taxon>
        <taxon>Campylobacter</taxon>
    </lineage>
</organism>
<reference evidence="1" key="2">
    <citation type="journal article" date="2023" name="Microorganisms">
        <title>Isolation and Genomic Characteristics of Cat-Borne Campylobacter felis sp. nov. and Sheep-Borne Campylobacter ovis sp. nov.</title>
        <authorList>
            <person name="Wang H."/>
            <person name="Li Y."/>
            <person name="Gu Y."/>
            <person name="Zhou G."/>
            <person name="Chen X."/>
            <person name="Zhang X."/>
            <person name="Shao Z."/>
            <person name="Zhang J."/>
            <person name="Zhang M."/>
        </authorList>
    </citation>
    <scope>NUCLEOTIDE SEQUENCE</scope>
    <source>
        <strain evidence="1">XJK33-1</strain>
    </source>
</reference>
<dbReference type="InterPro" id="IPR020022">
    <property type="entry name" value="N-acetyl_sugar_amidoTrfase"/>
</dbReference>